<evidence type="ECO:0000313" key="3">
    <source>
        <dbReference type="EMBL" id="SMC29706.1"/>
    </source>
</evidence>
<dbReference type="PANTHER" id="PTHR42942:SF1">
    <property type="entry name" value="ALKYLTRANSFERASE-LIKE PROTEIN 1"/>
    <property type="match status" value="1"/>
</dbReference>
<dbReference type="RefSeq" id="WP_084092957.1">
    <property type="nucleotide sequence ID" value="NZ_FWXD01000040.1"/>
</dbReference>
<reference evidence="3 4" key="1">
    <citation type="submission" date="2017-04" db="EMBL/GenBank/DDBJ databases">
        <authorList>
            <person name="Afonso C.L."/>
            <person name="Miller P.J."/>
            <person name="Scott M.A."/>
            <person name="Spackman E."/>
            <person name="Goraichik I."/>
            <person name="Dimitrov K.M."/>
            <person name="Suarez D.L."/>
            <person name="Swayne D.E."/>
        </authorList>
    </citation>
    <scope>NUCLEOTIDE SEQUENCE [LARGE SCALE GENOMIC DNA]</scope>
    <source>
        <strain evidence="3 4">DSM 23236</strain>
    </source>
</reference>
<dbReference type="InterPro" id="IPR036217">
    <property type="entry name" value="MethylDNA_cys_MeTrfase_DNAb"/>
</dbReference>
<dbReference type="InterPro" id="IPR052520">
    <property type="entry name" value="ATL_DNA_repair"/>
</dbReference>
<dbReference type="GO" id="GO:0006281">
    <property type="term" value="P:DNA repair"/>
    <property type="evidence" value="ECO:0007669"/>
    <property type="project" value="InterPro"/>
</dbReference>
<dbReference type="Pfam" id="PF01035">
    <property type="entry name" value="DNA_binding_1"/>
    <property type="match status" value="1"/>
</dbReference>
<keyword evidence="4" id="KW-1185">Reference proteome</keyword>
<dbReference type="InterPro" id="IPR036388">
    <property type="entry name" value="WH-like_DNA-bd_sf"/>
</dbReference>
<sequence length="98" mass="10518">MKADMQAMRDAILAVVAAIPYGTTMSYGAVARAAGYPRHARMVGRVLAHCDVDVPWHRVVNAKGQISPRGLDGSDDLQRVLLEAEGVLFGAESGKVQR</sequence>
<dbReference type="GO" id="GO:0008168">
    <property type="term" value="F:methyltransferase activity"/>
    <property type="evidence" value="ECO:0007669"/>
    <property type="project" value="UniProtKB-KW"/>
</dbReference>
<organism evidence="3 4">
    <name type="scientific">Andreprevotia lacus DSM 23236</name>
    <dbReference type="NCBI Taxonomy" id="1121001"/>
    <lineage>
        <taxon>Bacteria</taxon>
        <taxon>Pseudomonadati</taxon>
        <taxon>Pseudomonadota</taxon>
        <taxon>Betaproteobacteria</taxon>
        <taxon>Neisseriales</taxon>
        <taxon>Chitinibacteraceae</taxon>
        <taxon>Andreprevotia</taxon>
    </lineage>
</organism>
<name>A0A1W1Y0M1_9NEIS</name>
<keyword evidence="3" id="KW-0489">Methyltransferase</keyword>
<protein>
    <submittedName>
        <fullName evidence="3">Methylated-DNA-protein-cysteine methyltransferase related protein</fullName>
    </submittedName>
</protein>
<accession>A0A1W1Y0M1</accession>
<evidence type="ECO:0000313" key="4">
    <source>
        <dbReference type="Proteomes" id="UP000192761"/>
    </source>
</evidence>
<keyword evidence="3" id="KW-0808">Transferase</keyword>
<evidence type="ECO:0000256" key="1">
    <source>
        <dbReference type="ARBA" id="ARBA00022763"/>
    </source>
</evidence>
<gene>
    <name evidence="3" type="ORF">SAMN02745857_04040</name>
</gene>
<dbReference type="EMBL" id="FWXD01000040">
    <property type="protein sequence ID" value="SMC29706.1"/>
    <property type="molecule type" value="Genomic_DNA"/>
</dbReference>
<dbReference type="PANTHER" id="PTHR42942">
    <property type="entry name" value="6-O-METHYLGUANINE DNA METHYLTRANSFERASE"/>
    <property type="match status" value="1"/>
</dbReference>
<feature type="domain" description="Methylated-DNA-[protein]-cysteine S-methyltransferase DNA binding" evidence="2">
    <location>
        <begin position="9"/>
        <end position="87"/>
    </location>
</feature>
<proteinExistence type="predicted"/>
<dbReference type="STRING" id="1121001.SAMN02745857_04040"/>
<dbReference type="Proteomes" id="UP000192761">
    <property type="component" value="Unassembled WGS sequence"/>
</dbReference>
<dbReference type="OrthoDB" id="9132167at2"/>
<keyword evidence="1" id="KW-0227">DNA damage</keyword>
<dbReference type="CDD" id="cd06445">
    <property type="entry name" value="ATase"/>
    <property type="match status" value="1"/>
</dbReference>
<dbReference type="Gene3D" id="1.10.10.10">
    <property type="entry name" value="Winged helix-like DNA-binding domain superfamily/Winged helix DNA-binding domain"/>
    <property type="match status" value="1"/>
</dbReference>
<dbReference type="InterPro" id="IPR014048">
    <property type="entry name" value="MethylDNA_cys_MeTrfase_DNA-bd"/>
</dbReference>
<dbReference type="GO" id="GO:0032259">
    <property type="term" value="P:methylation"/>
    <property type="evidence" value="ECO:0007669"/>
    <property type="project" value="UniProtKB-KW"/>
</dbReference>
<dbReference type="AlphaFoldDB" id="A0A1W1Y0M1"/>
<evidence type="ECO:0000259" key="2">
    <source>
        <dbReference type="Pfam" id="PF01035"/>
    </source>
</evidence>
<dbReference type="SUPFAM" id="SSF46767">
    <property type="entry name" value="Methylated DNA-protein cysteine methyltransferase, C-terminal domain"/>
    <property type="match status" value="1"/>
</dbReference>